<comment type="caution">
    <text evidence="4">The sequence shown here is derived from an EMBL/GenBank/DDBJ whole genome shotgun (WGS) entry which is preliminary data.</text>
</comment>
<keyword evidence="2" id="KW-0560">Oxidoreductase</keyword>
<dbReference type="PRINTS" id="PR00081">
    <property type="entry name" value="GDHRDH"/>
</dbReference>
<dbReference type="OrthoDB" id="1933717at2759"/>
<dbReference type="Pfam" id="PF00106">
    <property type="entry name" value="adh_short"/>
    <property type="match status" value="1"/>
</dbReference>
<reference evidence="4 5" key="1">
    <citation type="submission" date="2018-05" db="EMBL/GenBank/DDBJ databases">
        <title>Genome sequencing and assembly of the regulated plant pathogen Lachnellula willkommii and related sister species for the development of diagnostic species identification markers.</title>
        <authorList>
            <person name="Giroux E."/>
            <person name="Bilodeau G."/>
        </authorList>
    </citation>
    <scope>NUCLEOTIDE SEQUENCE [LARGE SCALE GENOMIC DNA]</scope>
    <source>
        <strain evidence="4 5">CBS 197.66</strain>
    </source>
</reference>
<dbReference type="PANTHER" id="PTHR42901">
    <property type="entry name" value="ALCOHOL DEHYDROGENASE"/>
    <property type="match status" value="1"/>
</dbReference>
<dbReference type="InterPro" id="IPR002347">
    <property type="entry name" value="SDR_fam"/>
</dbReference>
<protein>
    <submittedName>
        <fullName evidence="4">Short chain dehydrogenase</fullName>
    </submittedName>
</protein>
<accession>A0A8H8RG37</accession>
<dbReference type="GO" id="GO:0016491">
    <property type="term" value="F:oxidoreductase activity"/>
    <property type="evidence" value="ECO:0007669"/>
    <property type="project" value="UniProtKB-KW"/>
</dbReference>
<dbReference type="Proteomes" id="UP000462212">
    <property type="component" value="Unassembled WGS sequence"/>
</dbReference>
<dbReference type="Gene3D" id="3.40.50.720">
    <property type="entry name" value="NAD(P)-binding Rossmann-like Domain"/>
    <property type="match status" value="1"/>
</dbReference>
<dbReference type="SUPFAM" id="SSF51735">
    <property type="entry name" value="NAD(P)-binding Rossmann-fold domains"/>
    <property type="match status" value="1"/>
</dbReference>
<dbReference type="InterPro" id="IPR036291">
    <property type="entry name" value="NAD(P)-bd_dom_sf"/>
</dbReference>
<keyword evidence="5" id="KW-1185">Reference proteome</keyword>
<sequence>MAALPPHTGINFTSTIHKDINLSTDPNKSDLSQPSKVILITGAGRGIGRSVALQYAAAGVATVIICARTATELDEVEQAIHSINSSVKVRKLPLDISNEEDVATAARKIKTEEGRLDVLVNNAGASDDWTPIGEGDVKQYWNTWTVNFKGTYLMLHGFLPLLVETAKEKNTLVDVVNVTSIGAHVITPGASAYQTSKFAMLRLTEFVQAEYGDKGVNCVAVNPGGVLTRMSAEVDAIRPMLTDTPDMCGGFIVWFTKGQRSWLSGRYLSATWDVDELEAKRSEIVQGEKLKMRMVV</sequence>
<name>A0A8H8RG37_9HELO</name>
<dbReference type="EMBL" id="QGMJ01000953">
    <property type="protein sequence ID" value="TVY32722.1"/>
    <property type="molecule type" value="Genomic_DNA"/>
</dbReference>
<evidence type="ECO:0000256" key="3">
    <source>
        <dbReference type="RuleBase" id="RU000363"/>
    </source>
</evidence>
<gene>
    <name evidence="4" type="primary">citE_8</name>
    <name evidence="4" type="ORF">LSUB1_G008208</name>
</gene>
<proteinExistence type="inferred from homology"/>
<evidence type="ECO:0000256" key="1">
    <source>
        <dbReference type="ARBA" id="ARBA00006484"/>
    </source>
</evidence>
<organism evidence="4 5">
    <name type="scientific">Lachnellula subtilissima</name>
    <dbReference type="NCBI Taxonomy" id="602034"/>
    <lineage>
        <taxon>Eukaryota</taxon>
        <taxon>Fungi</taxon>
        <taxon>Dikarya</taxon>
        <taxon>Ascomycota</taxon>
        <taxon>Pezizomycotina</taxon>
        <taxon>Leotiomycetes</taxon>
        <taxon>Helotiales</taxon>
        <taxon>Lachnaceae</taxon>
        <taxon>Lachnellula</taxon>
    </lineage>
</organism>
<dbReference type="AlphaFoldDB" id="A0A8H8RG37"/>
<evidence type="ECO:0000313" key="4">
    <source>
        <dbReference type="EMBL" id="TVY32722.1"/>
    </source>
</evidence>
<evidence type="ECO:0000256" key="2">
    <source>
        <dbReference type="ARBA" id="ARBA00023002"/>
    </source>
</evidence>
<dbReference type="CDD" id="cd05233">
    <property type="entry name" value="SDR_c"/>
    <property type="match status" value="1"/>
</dbReference>
<dbReference type="PRINTS" id="PR00080">
    <property type="entry name" value="SDRFAMILY"/>
</dbReference>
<evidence type="ECO:0000313" key="5">
    <source>
        <dbReference type="Proteomes" id="UP000462212"/>
    </source>
</evidence>
<dbReference type="PANTHER" id="PTHR42901:SF1">
    <property type="entry name" value="ALCOHOL DEHYDROGENASE"/>
    <property type="match status" value="1"/>
</dbReference>
<comment type="similarity">
    <text evidence="1 3">Belongs to the short-chain dehydrogenases/reductases (SDR) family.</text>
</comment>